<protein>
    <submittedName>
        <fullName evidence="3">Response regulator</fullName>
    </submittedName>
</protein>
<feature type="modified residue" description="4-aspartylphosphate" evidence="1">
    <location>
        <position position="64"/>
    </location>
</feature>
<gene>
    <name evidence="3" type="ORF">EBI00_08755</name>
</gene>
<evidence type="ECO:0000313" key="4">
    <source>
        <dbReference type="Proteomes" id="UP000280507"/>
    </source>
</evidence>
<evidence type="ECO:0000313" key="3">
    <source>
        <dbReference type="EMBL" id="RNF51041.1"/>
    </source>
</evidence>
<dbReference type="SUPFAM" id="SSF52172">
    <property type="entry name" value="CheY-like"/>
    <property type="match status" value="1"/>
</dbReference>
<dbReference type="AlphaFoldDB" id="A0A3M8Q5X4"/>
<dbReference type="Pfam" id="PF00072">
    <property type="entry name" value="Response_reg"/>
    <property type="match status" value="1"/>
</dbReference>
<comment type="caution">
    <text evidence="3">The sequence shown here is derived from an EMBL/GenBank/DDBJ whole genome shotgun (WGS) entry which is preliminary data.</text>
</comment>
<proteinExistence type="predicted"/>
<dbReference type="RefSeq" id="WP_123095554.1">
    <property type="nucleotide sequence ID" value="NZ_RIZG01000004.1"/>
</dbReference>
<dbReference type="EMBL" id="RIZG01000004">
    <property type="protein sequence ID" value="RNF51041.1"/>
    <property type="molecule type" value="Genomic_DNA"/>
</dbReference>
<evidence type="ECO:0000259" key="2">
    <source>
        <dbReference type="PROSITE" id="PS50110"/>
    </source>
</evidence>
<dbReference type="PANTHER" id="PTHR44520">
    <property type="entry name" value="RESPONSE REGULATOR RCP1-RELATED"/>
    <property type="match status" value="1"/>
</dbReference>
<dbReference type="PANTHER" id="PTHR44520:SF2">
    <property type="entry name" value="RESPONSE REGULATOR RCP1"/>
    <property type="match status" value="1"/>
</dbReference>
<keyword evidence="4" id="KW-1185">Reference proteome</keyword>
<dbReference type="Gene3D" id="3.40.50.2300">
    <property type="match status" value="1"/>
</dbReference>
<feature type="domain" description="Response regulatory" evidence="2">
    <location>
        <begin position="6"/>
        <end position="131"/>
    </location>
</feature>
<dbReference type="PROSITE" id="PS50110">
    <property type="entry name" value="RESPONSE_REGULATORY"/>
    <property type="match status" value="1"/>
</dbReference>
<reference evidence="3 4" key="1">
    <citation type="journal article" date="2012" name="Int. J. Syst. Evol. Microbiol.">
        <title>Marinomonas hwangdonensis sp. nov., isolated from seawater.</title>
        <authorList>
            <person name="Jung Y.T."/>
            <person name="Oh T.K."/>
            <person name="Yoon J.H."/>
        </authorList>
    </citation>
    <scope>NUCLEOTIDE SEQUENCE [LARGE SCALE GENOMIC DNA]</scope>
    <source>
        <strain evidence="3 4">HDW-15</strain>
    </source>
</reference>
<name>A0A3M8Q5X4_9GAMM</name>
<accession>A0A3M8Q5X4</accession>
<dbReference type="InterPro" id="IPR052893">
    <property type="entry name" value="TCS_response_regulator"/>
</dbReference>
<dbReference type="InterPro" id="IPR011006">
    <property type="entry name" value="CheY-like_superfamily"/>
</dbReference>
<dbReference type="InterPro" id="IPR001789">
    <property type="entry name" value="Sig_transdc_resp-reg_receiver"/>
</dbReference>
<dbReference type="Proteomes" id="UP000280507">
    <property type="component" value="Unassembled WGS sequence"/>
</dbReference>
<dbReference type="SMART" id="SM00448">
    <property type="entry name" value="REC"/>
    <property type="match status" value="1"/>
</dbReference>
<sequence length="141" mass="15618">MINELSVLIVEDDDVAAESIARSLKKVSPDIYLVYAEHGKAAMTILKKQDPMRILTTPYLVLLDLNMPVMNGFEFLASVREDAELKDTVIFILTTSNDDNDRSQAYDNNVAGYMVKSAVGPQFAKLATLLDAYKNAVEPNC</sequence>
<keyword evidence="1" id="KW-0597">Phosphoprotein</keyword>
<dbReference type="GO" id="GO:0000160">
    <property type="term" value="P:phosphorelay signal transduction system"/>
    <property type="evidence" value="ECO:0007669"/>
    <property type="project" value="InterPro"/>
</dbReference>
<dbReference type="OrthoDB" id="9793549at2"/>
<dbReference type="CDD" id="cd17557">
    <property type="entry name" value="REC_Rcp-like"/>
    <property type="match status" value="1"/>
</dbReference>
<organism evidence="3 4">
    <name type="scientific">Marinomonas hwangdonensis</name>
    <dbReference type="NCBI Taxonomy" id="1053647"/>
    <lineage>
        <taxon>Bacteria</taxon>
        <taxon>Pseudomonadati</taxon>
        <taxon>Pseudomonadota</taxon>
        <taxon>Gammaproteobacteria</taxon>
        <taxon>Oceanospirillales</taxon>
        <taxon>Oceanospirillaceae</taxon>
        <taxon>Marinomonas</taxon>
    </lineage>
</organism>
<evidence type="ECO:0000256" key="1">
    <source>
        <dbReference type="PROSITE-ProRule" id="PRU00169"/>
    </source>
</evidence>